<accession>A0ABR1SJ63</accession>
<comment type="caution">
    <text evidence="1">The sequence shown here is derived from an EMBL/GenBank/DDBJ whole genome shotgun (WGS) entry which is preliminary data.</text>
</comment>
<evidence type="ECO:0000313" key="2">
    <source>
        <dbReference type="Proteomes" id="UP001444661"/>
    </source>
</evidence>
<dbReference type="EMBL" id="JAQQWK010000009">
    <property type="protein sequence ID" value="KAK8034364.1"/>
    <property type="molecule type" value="Genomic_DNA"/>
</dbReference>
<reference evidence="1 2" key="1">
    <citation type="submission" date="2023-01" db="EMBL/GenBank/DDBJ databases">
        <title>Analysis of 21 Apiospora genomes using comparative genomics revels a genus with tremendous synthesis potential of carbohydrate active enzymes and secondary metabolites.</title>
        <authorList>
            <person name="Sorensen T."/>
        </authorList>
    </citation>
    <scope>NUCLEOTIDE SEQUENCE [LARGE SCALE GENOMIC DNA]</scope>
    <source>
        <strain evidence="1 2">CBS 33761</strain>
    </source>
</reference>
<keyword evidence="2" id="KW-1185">Reference proteome</keyword>
<evidence type="ECO:0000313" key="1">
    <source>
        <dbReference type="EMBL" id="KAK8034364.1"/>
    </source>
</evidence>
<name>A0ABR1SJ63_9PEZI</name>
<sequence length="64" mass="7009">MCMNRYSILHREGVHTNSERDRGAERAAAQAPAAAASTLQLAGDVEYRPQITVGVLLQEERDPS</sequence>
<proteinExistence type="predicted"/>
<dbReference type="Proteomes" id="UP001444661">
    <property type="component" value="Unassembled WGS sequence"/>
</dbReference>
<protein>
    <submittedName>
        <fullName evidence="1">Uncharacterized protein</fullName>
    </submittedName>
</protein>
<gene>
    <name evidence="1" type="ORF">PG993_009359</name>
</gene>
<organism evidence="1 2">
    <name type="scientific">Apiospora rasikravindrae</name>
    <dbReference type="NCBI Taxonomy" id="990691"/>
    <lineage>
        <taxon>Eukaryota</taxon>
        <taxon>Fungi</taxon>
        <taxon>Dikarya</taxon>
        <taxon>Ascomycota</taxon>
        <taxon>Pezizomycotina</taxon>
        <taxon>Sordariomycetes</taxon>
        <taxon>Xylariomycetidae</taxon>
        <taxon>Amphisphaeriales</taxon>
        <taxon>Apiosporaceae</taxon>
        <taxon>Apiospora</taxon>
    </lineage>
</organism>